<evidence type="ECO:0000256" key="1">
    <source>
        <dbReference type="SAM" id="MobiDB-lite"/>
    </source>
</evidence>
<dbReference type="Proteomes" id="UP001054837">
    <property type="component" value="Unassembled WGS sequence"/>
</dbReference>
<sequence length="100" mass="10682">MTSSSVSGGEDGGDSLLPEWRCSSPEEASPPPRLGNVIFKLSSPPFCVYTSTSHTAIPDTHFINNRLLIFSYSTRAIKAVLYTAAGGGGGWIKAISTFWN</sequence>
<accession>A0AAV4U376</accession>
<dbReference type="EMBL" id="BPLQ01010639">
    <property type="protein sequence ID" value="GIY52201.1"/>
    <property type="molecule type" value="Genomic_DNA"/>
</dbReference>
<gene>
    <name evidence="2" type="ORF">CDAR_381281</name>
</gene>
<dbReference type="AlphaFoldDB" id="A0AAV4U376"/>
<reference evidence="2 3" key="1">
    <citation type="submission" date="2021-06" db="EMBL/GenBank/DDBJ databases">
        <title>Caerostris darwini draft genome.</title>
        <authorList>
            <person name="Kono N."/>
            <person name="Arakawa K."/>
        </authorList>
    </citation>
    <scope>NUCLEOTIDE SEQUENCE [LARGE SCALE GENOMIC DNA]</scope>
</reference>
<evidence type="ECO:0000313" key="2">
    <source>
        <dbReference type="EMBL" id="GIY52201.1"/>
    </source>
</evidence>
<comment type="caution">
    <text evidence="2">The sequence shown here is derived from an EMBL/GenBank/DDBJ whole genome shotgun (WGS) entry which is preliminary data.</text>
</comment>
<name>A0AAV4U376_9ARAC</name>
<evidence type="ECO:0000313" key="3">
    <source>
        <dbReference type="Proteomes" id="UP001054837"/>
    </source>
</evidence>
<protein>
    <submittedName>
        <fullName evidence="2">Uncharacterized protein</fullName>
    </submittedName>
</protein>
<proteinExistence type="predicted"/>
<feature type="region of interest" description="Disordered" evidence="1">
    <location>
        <begin position="1"/>
        <end position="32"/>
    </location>
</feature>
<keyword evidence="3" id="KW-1185">Reference proteome</keyword>
<organism evidence="2 3">
    <name type="scientific">Caerostris darwini</name>
    <dbReference type="NCBI Taxonomy" id="1538125"/>
    <lineage>
        <taxon>Eukaryota</taxon>
        <taxon>Metazoa</taxon>
        <taxon>Ecdysozoa</taxon>
        <taxon>Arthropoda</taxon>
        <taxon>Chelicerata</taxon>
        <taxon>Arachnida</taxon>
        <taxon>Araneae</taxon>
        <taxon>Araneomorphae</taxon>
        <taxon>Entelegynae</taxon>
        <taxon>Araneoidea</taxon>
        <taxon>Araneidae</taxon>
        <taxon>Caerostris</taxon>
    </lineage>
</organism>